<dbReference type="PANTHER" id="PTHR21137">
    <property type="entry name" value="ODORANT RECEPTOR"/>
    <property type="match status" value="1"/>
</dbReference>
<reference evidence="11" key="1">
    <citation type="submission" date="2022-08" db="UniProtKB">
        <authorList>
            <consortium name="EnsemblMetazoa"/>
        </authorList>
    </citation>
    <scope>IDENTIFICATION</scope>
    <source>
        <strain evidence="11">Israel</strain>
    </source>
</reference>
<evidence type="ECO:0000256" key="1">
    <source>
        <dbReference type="ARBA" id="ARBA00004651"/>
    </source>
</evidence>
<feature type="transmembrane region" description="Helical" evidence="10">
    <location>
        <begin position="78"/>
        <end position="98"/>
    </location>
</feature>
<keyword evidence="5 10" id="KW-0552">Olfaction</keyword>
<keyword evidence="12" id="KW-1185">Reference proteome</keyword>
<comment type="caution">
    <text evidence="10">Lacks conserved residue(s) required for the propagation of feature annotation.</text>
</comment>
<evidence type="ECO:0000256" key="6">
    <source>
        <dbReference type="ARBA" id="ARBA00022989"/>
    </source>
</evidence>
<dbReference type="GO" id="GO:0005886">
    <property type="term" value="C:plasma membrane"/>
    <property type="evidence" value="ECO:0007669"/>
    <property type="project" value="UniProtKB-SubCell"/>
</dbReference>
<keyword evidence="4 10" id="KW-0812">Transmembrane</keyword>
<evidence type="ECO:0000313" key="11">
    <source>
        <dbReference type="EnsemblMetazoa" id="PPAI013249-PA"/>
    </source>
</evidence>
<keyword evidence="3 10" id="KW-0716">Sensory transduction</keyword>
<dbReference type="VEuPathDB" id="VectorBase:PPAPM1_012091"/>
<comment type="subcellular location">
    <subcellularLocation>
        <location evidence="1 10">Cell membrane</location>
        <topology evidence="1 10">Multi-pass membrane protein</topology>
    </subcellularLocation>
</comment>
<evidence type="ECO:0000256" key="7">
    <source>
        <dbReference type="ARBA" id="ARBA00023136"/>
    </source>
</evidence>
<keyword evidence="9 10" id="KW-0807">Transducer</keyword>
<accession>A0A3F2ZEJ8</accession>
<dbReference type="VEuPathDB" id="VectorBase:PPAI013249"/>
<evidence type="ECO:0000256" key="4">
    <source>
        <dbReference type="ARBA" id="ARBA00022692"/>
    </source>
</evidence>
<dbReference type="GO" id="GO:0004984">
    <property type="term" value="F:olfactory receptor activity"/>
    <property type="evidence" value="ECO:0007669"/>
    <property type="project" value="InterPro"/>
</dbReference>
<protein>
    <recommendedName>
        <fullName evidence="10">Odorant receptor</fullName>
    </recommendedName>
</protein>
<feature type="transmembrane region" description="Helical" evidence="10">
    <location>
        <begin position="285"/>
        <end position="306"/>
    </location>
</feature>
<dbReference type="Proteomes" id="UP000092462">
    <property type="component" value="Unassembled WGS sequence"/>
</dbReference>
<organism evidence="11 12">
    <name type="scientific">Phlebotomus papatasi</name>
    <name type="common">Sandfly</name>
    <dbReference type="NCBI Taxonomy" id="29031"/>
    <lineage>
        <taxon>Eukaryota</taxon>
        <taxon>Metazoa</taxon>
        <taxon>Ecdysozoa</taxon>
        <taxon>Arthropoda</taxon>
        <taxon>Hexapoda</taxon>
        <taxon>Insecta</taxon>
        <taxon>Pterygota</taxon>
        <taxon>Neoptera</taxon>
        <taxon>Endopterygota</taxon>
        <taxon>Diptera</taxon>
        <taxon>Nematocera</taxon>
        <taxon>Psychodoidea</taxon>
        <taxon>Psychodidae</taxon>
        <taxon>Phlebotomus</taxon>
        <taxon>Phlebotomus</taxon>
    </lineage>
</organism>
<dbReference type="EnsemblMetazoa" id="PPAI013249-RA">
    <property type="protein sequence ID" value="PPAI013249-PA"/>
    <property type="gene ID" value="PPAI013249"/>
</dbReference>
<dbReference type="InterPro" id="IPR004117">
    <property type="entry name" value="7tm6_olfct_rcpt"/>
</dbReference>
<dbReference type="PANTHER" id="PTHR21137:SF35">
    <property type="entry name" value="ODORANT RECEPTOR 19A-RELATED"/>
    <property type="match status" value="1"/>
</dbReference>
<dbReference type="GO" id="GO:0005549">
    <property type="term" value="F:odorant binding"/>
    <property type="evidence" value="ECO:0007669"/>
    <property type="project" value="InterPro"/>
</dbReference>
<evidence type="ECO:0000256" key="9">
    <source>
        <dbReference type="ARBA" id="ARBA00023224"/>
    </source>
</evidence>
<keyword evidence="2" id="KW-1003">Cell membrane</keyword>
<feature type="transmembrane region" description="Helical" evidence="10">
    <location>
        <begin position="182"/>
        <end position="214"/>
    </location>
</feature>
<proteinExistence type="inferred from homology"/>
<evidence type="ECO:0000256" key="10">
    <source>
        <dbReference type="RuleBase" id="RU351113"/>
    </source>
</evidence>
<keyword evidence="8 10" id="KW-0675">Receptor</keyword>
<dbReference type="GO" id="GO:0007165">
    <property type="term" value="P:signal transduction"/>
    <property type="evidence" value="ECO:0007669"/>
    <property type="project" value="UniProtKB-KW"/>
</dbReference>
<name>A0A3F2ZEJ8_PHLPP</name>
<evidence type="ECO:0000256" key="8">
    <source>
        <dbReference type="ARBA" id="ARBA00023170"/>
    </source>
</evidence>
<comment type="similarity">
    <text evidence="10">Belongs to the insect chemoreceptor superfamily. Heteromeric odorant receptor channel (TC 1.A.69) family.</text>
</comment>
<keyword evidence="6 10" id="KW-1133">Transmembrane helix</keyword>
<dbReference type="EMBL" id="AJVK01002325">
    <property type="status" value="NOT_ANNOTATED_CDS"/>
    <property type="molecule type" value="Genomic_DNA"/>
</dbReference>
<evidence type="ECO:0000313" key="12">
    <source>
        <dbReference type="Proteomes" id="UP000092462"/>
    </source>
</evidence>
<dbReference type="Pfam" id="PF02949">
    <property type="entry name" value="7tm_6"/>
    <property type="match status" value="1"/>
</dbReference>
<sequence length="377" mass="44309">MSQKELKKNLTDFQLKYLEFQQKILFILEILSCNSHPKTDFHLLRKCINSGIVATFLITCILNFFHEIKRKTALEITITLITCAGVSQILCNTVVIIFSTEKIKNLIDWIREIHEDISWINLGCFVEKRLQLCFWWTTTAMKIFTLLGLPAVQFMVLGYYLTDNLVFRIPSLSRTLQFLWQFIALTGSSILFVTTDCIIMFLGIYFITIINIFLDSIEKLDNEDFIMSSKRHLCHYHEKHLQIVQKLKEFDKIFRMVEIVQMGSCLPLIVGTLYVVRLYPSLLNIYIMLCTIIIQFFIICLFGEFIHSKTEEIFTKFYLTKWYKMSQEDKMILLMLMKLTIKPFSLKAAGMYDINMKSFVEVTKFSFSFCAILFAFK</sequence>
<feature type="transmembrane region" description="Helical" evidence="10">
    <location>
        <begin position="143"/>
        <end position="162"/>
    </location>
</feature>
<evidence type="ECO:0000256" key="2">
    <source>
        <dbReference type="ARBA" id="ARBA00022475"/>
    </source>
</evidence>
<feature type="transmembrane region" description="Helical" evidence="10">
    <location>
        <begin position="47"/>
        <end position="66"/>
    </location>
</feature>
<evidence type="ECO:0000256" key="5">
    <source>
        <dbReference type="ARBA" id="ARBA00022725"/>
    </source>
</evidence>
<dbReference type="AlphaFoldDB" id="A0A3F2ZEJ8"/>
<feature type="transmembrane region" description="Helical" evidence="10">
    <location>
        <begin position="256"/>
        <end position="279"/>
    </location>
</feature>
<keyword evidence="7 10" id="KW-0472">Membrane</keyword>
<evidence type="ECO:0000256" key="3">
    <source>
        <dbReference type="ARBA" id="ARBA00022606"/>
    </source>
</evidence>